<evidence type="ECO:0000256" key="7">
    <source>
        <dbReference type="ARBA" id="ARBA00022984"/>
    </source>
</evidence>
<keyword evidence="4 12" id="KW-0808">Transferase</keyword>
<keyword evidence="12" id="KW-1003">Cell membrane</keyword>
<evidence type="ECO:0000256" key="12">
    <source>
        <dbReference type="HAMAP-Rule" id="MF_00038"/>
    </source>
</evidence>
<dbReference type="GO" id="GO:0008963">
    <property type="term" value="F:phospho-N-acetylmuramoyl-pentapeptide-transferase activity"/>
    <property type="evidence" value="ECO:0007669"/>
    <property type="project" value="UniProtKB-UniRule"/>
</dbReference>
<keyword evidence="18" id="KW-1185">Reference proteome</keyword>
<gene>
    <name evidence="12 15" type="primary">mraY</name>
    <name evidence="16" type="ORF">LS73_000370</name>
    <name evidence="15" type="ORF">NCTC12714_01054</name>
</gene>
<feature type="transmembrane region" description="Helical" evidence="12">
    <location>
        <begin position="168"/>
        <end position="189"/>
    </location>
</feature>
<comment type="cofactor">
    <cofactor evidence="12 14">
        <name>Mg(2+)</name>
        <dbReference type="ChEBI" id="CHEBI:18420"/>
    </cofactor>
</comment>
<evidence type="ECO:0000256" key="2">
    <source>
        <dbReference type="ARBA" id="ARBA00005583"/>
    </source>
</evidence>
<sequence>MLYELHLQGLLNVSLLKYITFRAGMAFFIAFLLAVFLMPHFITWAKAKKANQPISDSIKAHSNKKDTPTMGGIVFISCAAIASILTARLDNVYVHIGLVGMMLFMLIGARDDYMKISARKNAGMSSKLKFGLLFLVGLGLSIWLYIVGLNASLFMPLMKNPILYLESYPFLMIGFWLIVFLATTNAVNVTDGLDGLATIPSICALASLSIFVYISGNVELSRYLFIPHVVDSGEVMVLSLAMIGALFGFLWFNCHPAQVFMGDSGSLALGGFIAFCAIVSKNEILLICMGSIFVIETISVILQIGSYKLRRKRIFLMAPIHHHFEVKGWAENKIIVRFWIIAILSNIIALITLKIR</sequence>
<feature type="transmembrane region" description="Helical" evidence="12">
    <location>
        <begin position="196"/>
        <end position="215"/>
    </location>
</feature>
<dbReference type="InterPro" id="IPR018480">
    <property type="entry name" value="PNAcMuramoyl-5peptid_Trfase_CS"/>
</dbReference>
<dbReference type="Pfam" id="PF00953">
    <property type="entry name" value="Glycos_transf_4"/>
    <property type="match status" value="1"/>
</dbReference>
<reference evidence="16 17" key="1">
    <citation type="journal article" date="2014" name="Genome Announc.">
        <title>Draft genome sequences of eight enterohepatic helicobacter species isolated from both laboratory and wild rodents.</title>
        <authorList>
            <person name="Sheh A."/>
            <person name="Shen Z."/>
            <person name="Fox J.G."/>
        </authorList>
    </citation>
    <scope>NUCLEOTIDE SEQUENCE [LARGE SCALE GENOMIC DNA]</scope>
    <source>
        <strain evidence="16 17">ST1</strain>
    </source>
</reference>
<dbReference type="RefSeq" id="WP_034559419.1">
    <property type="nucleotide sequence ID" value="NZ_FZML01000010.1"/>
</dbReference>
<dbReference type="GO" id="GO:0008360">
    <property type="term" value="P:regulation of cell shape"/>
    <property type="evidence" value="ECO:0007669"/>
    <property type="project" value="UniProtKB-KW"/>
</dbReference>
<feature type="transmembrane region" description="Helical" evidence="12">
    <location>
        <begin position="92"/>
        <end position="109"/>
    </location>
</feature>
<dbReference type="GO" id="GO:0071555">
    <property type="term" value="P:cell wall organization"/>
    <property type="evidence" value="ECO:0007669"/>
    <property type="project" value="UniProtKB-KW"/>
</dbReference>
<organism evidence="15 18">
    <name type="scientific">Helicobacter muridarum</name>
    <dbReference type="NCBI Taxonomy" id="216"/>
    <lineage>
        <taxon>Bacteria</taxon>
        <taxon>Pseudomonadati</taxon>
        <taxon>Campylobacterota</taxon>
        <taxon>Epsilonproteobacteria</taxon>
        <taxon>Campylobacterales</taxon>
        <taxon>Helicobacteraceae</taxon>
        <taxon>Helicobacter</taxon>
    </lineage>
</organism>
<evidence type="ECO:0000256" key="3">
    <source>
        <dbReference type="ARBA" id="ARBA00022618"/>
    </source>
</evidence>
<evidence type="ECO:0000256" key="6">
    <source>
        <dbReference type="ARBA" id="ARBA00022960"/>
    </source>
</evidence>
<dbReference type="HAMAP" id="MF_00038">
    <property type="entry name" value="MraY"/>
    <property type="match status" value="1"/>
</dbReference>
<feature type="transmembrane region" description="Helical" evidence="12">
    <location>
        <begin position="284"/>
        <end position="307"/>
    </location>
</feature>
<comment type="similarity">
    <text evidence="2 12">Belongs to the glycosyltransferase 4 family. MraY subfamily.</text>
</comment>
<feature type="transmembrane region" description="Helical" evidence="12">
    <location>
        <begin position="20"/>
        <end position="45"/>
    </location>
</feature>
<reference evidence="15 18" key="2">
    <citation type="submission" date="2018-06" db="EMBL/GenBank/DDBJ databases">
        <authorList>
            <consortium name="Pathogen Informatics"/>
            <person name="Doyle S."/>
        </authorList>
    </citation>
    <scope>NUCLEOTIDE SEQUENCE [LARGE SCALE GENOMIC DNA]</scope>
    <source>
        <strain evidence="15 18">NCTC12714</strain>
    </source>
</reference>
<evidence type="ECO:0000256" key="10">
    <source>
        <dbReference type="ARBA" id="ARBA00023306"/>
    </source>
</evidence>
<keyword evidence="7 12" id="KW-0573">Peptidoglycan synthesis</keyword>
<evidence type="ECO:0000256" key="5">
    <source>
        <dbReference type="ARBA" id="ARBA00022692"/>
    </source>
</evidence>
<feature type="transmembrane region" description="Helical" evidence="12">
    <location>
        <begin position="259"/>
        <end position="278"/>
    </location>
</feature>
<comment type="catalytic activity">
    <reaction evidence="12">
        <text>UDP-N-acetyl-alpha-D-muramoyl-L-alanyl-gamma-D-glutamyl-meso-2,6-diaminopimeloyl-D-alanyl-D-alanine + di-trans,octa-cis-undecaprenyl phosphate = di-trans,octa-cis-undecaprenyl diphospho-N-acetyl-alpha-D-muramoyl-L-alanyl-D-glutamyl-meso-2,6-diaminopimeloyl-D-alanyl-D-alanine + UMP</text>
        <dbReference type="Rhea" id="RHEA:28386"/>
        <dbReference type="ChEBI" id="CHEBI:57865"/>
        <dbReference type="ChEBI" id="CHEBI:60392"/>
        <dbReference type="ChEBI" id="CHEBI:61386"/>
        <dbReference type="ChEBI" id="CHEBI:61387"/>
        <dbReference type="EC" id="2.7.8.13"/>
    </reaction>
</comment>
<feature type="transmembrane region" description="Helical" evidence="12">
    <location>
        <begin position="235"/>
        <end position="252"/>
    </location>
</feature>
<feature type="binding site" evidence="14">
    <location>
        <position position="263"/>
    </location>
    <ligand>
        <name>Mg(2+)</name>
        <dbReference type="ChEBI" id="CHEBI:18420"/>
    </ligand>
</feature>
<dbReference type="EC" id="2.7.8.13" evidence="12 13"/>
<keyword evidence="8 12" id="KW-1133">Transmembrane helix</keyword>
<dbReference type="OrthoDB" id="9805475at2"/>
<keyword evidence="10 12" id="KW-0131">Cell cycle</keyword>
<dbReference type="GO" id="GO:0009252">
    <property type="term" value="P:peptidoglycan biosynthetic process"/>
    <property type="evidence" value="ECO:0007669"/>
    <property type="project" value="UniProtKB-UniRule"/>
</dbReference>
<keyword evidence="9 12" id="KW-0472">Membrane</keyword>
<protein>
    <recommendedName>
        <fullName evidence="12 13">Phospho-N-acetylmuramoyl-pentapeptide-transferase</fullName>
        <ecNumber evidence="12 13">2.7.8.13</ecNumber>
    </recommendedName>
    <alternativeName>
        <fullName evidence="12">UDP-MurNAc-pentapeptide phosphotransferase</fullName>
    </alternativeName>
</protein>
<dbReference type="Proteomes" id="UP000029922">
    <property type="component" value="Unassembled WGS sequence"/>
</dbReference>
<dbReference type="EMBL" id="UGJE01000002">
    <property type="protein sequence ID" value="STQ86250.1"/>
    <property type="molecule type" value="Genomic_DNA"/>
</dbReference>
<evidence type="ECO:0000256" key="13">
    <source>
        <dbReference type="NCBIfam" id="TIGR00445"/>
    </source>
</evidence>
<feature type="transmembrane region" description="Helical" evidence="12">
    <location>
        <begin position="66"/>
        <end position="86"/>
    </location>
</feature>
<dbReference type="InterPro" id="IPR003524">
    <property type="entry name" value="PNAcMuramoyl-5peptid_Trfase"/>
</dbReference>
<dbReference type="InterPro" id="IPR000715">
    <property type="entry name" value="Glycosyl_transferase_4"/>
</dbReference>
<keyword evidence="11 12" id="KW-0961">Cell wall biogenesis/degradation</keyword>
<keyword evidence="5 12" id="KW-0812">Transmembrane</keyword>
<dbReference type="PANTHER" id="PTHR22926">
    <property type="entry name" value="PHOSPHO-N-ACETYLMURAMOYL-PENTAPEPTIDE-TRANSFERASE"/>
    <property type="match status" value="1"/>
</dbReference>
<dbReference type="AlphaFoldDB" id="A0A099TUX1"/>
<dbReference type="Pfam" id="PF10555">
    <property type="entry name" value="MraY_sig1"/>
    <property type="match status" value="1"/>
</dbReference>
<evidence type="ECO:0000313" key="16">
    <source>
        <dbReference type="EMBL" id="TLE01633.1"/>
    </source>
</evidence>
<comment type="pathway">
    <text evidence="12">Cell wall biogenesis; peptidoglycan biosynthesis.</text>
</comment>
<dbReference type="PROSITE" id="PS01348">
    <property type="entry name" value="MRAY_2"/>
    <property type="match status" value="1"/>
</dbReference>
<name>A0A099TUX1_9HELI</name>
<comment type="function">
    <text evidence="12">Catalyzes the initial step of the lipid cycle reactions in the biosynthesis of the cell wall peptidoglycan: transfers peptidoglycan precursor phospho-MurNAc-pentapeptide from UDP-MurNAc-pentapeptide onto the lipid carrier undecaprenyl phosphate, yielding undecaprenyl-pyrophosphoryl-MurNAc-pentapeptide, known as lipid I.</text>
</comment>
<evidence type="ECO:0000256" key="9">
    <source>
        <dbReference type="ARBA" id="ARBA00023136"/>
    </source>
</evidence>
<dbReference type="GO" id="GO:0051301">
    <property type="term" value="P:cell division"/>
    <property type="evidence" value="ECO:0007669"/>
    <property type="project" value="UniProtKB-KW"/>
</dbReference>
<accession>A0A099TUX1</accession>
<dbReference type="EMBL" id="JRPD02000001">
    <property type="protein sequence ID" value="TLE01633.1"/>
    <property type="molecule type" value="Genomic_DNA"/>
</dbReference>
<feature type="transmembrane region" description="Helical" evidence="12">
    <location>
        <begin position="130"/>
        <end position="148"/>
    </location>
</feature>
<comment type="subcellular location">
    <subcellularLocation>
        <location evidence="12">Cell membrane</location>
        <topology evidence="12">Multi-pass membrane protein</topology>
    </subcellularLocation>
    <subcellularLocation>
        <location evidence="1">Membrane</location>
        <topology evidence="1">Multi-pass membrane protein</topology>
    </subcellularLocation>
</comment>
<evidence type="ECO:0000313" key="17">
    <source>
        <dbReference type="Proteomes" id="UP000029922"/>
    </source>
</evidence>
<evidence type="ECO:0000256" key="1">
    <source>
        <dbReference type="ARBA" id="ARBA00004141"/>
    </source>
</evidence>
<dbReference type="CDD" id="cd06852">
    <property type="entry name" value="GT_MraY"/>
    <property type="match status" value="1"/>
</dbReference>
<keyword evidence="6 12" id="KW-0133">Cell shape</keyword>
<proteinExistence type="inferred from homology"/>
<dbReference type="Proteomes" id="UP000255139">
    <property type="component" value="Unassembled WGS sequence"/>
</dbReference>
<dbReference type="PROSITE" id="PS01347">
    <property type="entry name" value="MRAY_1"/>
    <property type="match status" value="1"/>
</dbReference>
<dbReference type="UniPathway" id="UPA00219"/>
<dbReference type="STRING" id="216.LS73_09430"/>
<evidence type="ECO:0000313" key="15">
    <source>
        <dbReference type="EMBL" id="STQ86250.1"/>
    </source>
</evidence>
<evidence type="ECO:0000313" key="18">
    <source>
        <dbReference type="Proteomes" id="UP000255139"/>
    </source>
</evidence>
<keyword evidence="12 14" id="KW-0479">Metal-binding</keyword>
<feature type="transmembrane region" description="Helical" evidence="12">
    <location>
        <begin position="334"/>
        <end position="353"/>
    </location>
</feature>
<feature type="binding site" evidence="14">
    <location>
        <position position="188"/>
    </location>
    <ligand>
        <name>Mg(2+)</name>
        <dbReference type="ChEBI" id="CHEBI:18420"/>
    </ligand>
</feature>
<dbReference type="NCBIfam" id="TIGR00445">
    <property type="entry name" value="mraY"/>
    <property type="match status" value="1"/>
</dbReference>
<evidence type="ECO:0000256" key="4">
    <source>
        <dbReference type="ARBA" id="ARBA00022679"/>
    </source>
</evidence>
<evidence type="ECO:0000256" key="11">
    <source>
        <dbReference type="ARBA" id="ARBA00023316"/>
    </source>
</evidence>
<evidence type="ECO:0000256" key="14">
    <source>
        <dbReference type="PIRSR" id="PIRSR600715-1"/>
    </source>
</evidence>
<dbReference type="GO" id="GO:0005886">
    <property type="term" value="C:plasma membrane"/>
    <property type="evidence" value="ECO:0007669"/>
    <property type="project" value="UniProtKB-SubCell"/>
</dbReference>
<keyword evidence="12 14" id="KW-0460">Magnesium</keyword>
<dbReference type="PANTHER" id="PTHR22926:SF5">
    <property type="entry name" value="PHOSPHO-N-ACETYLMURAMOYL-PENTAPEPTIDE-TRANSFERASE HOMOLOG"/>
    <property type="match status" value="1"/>
</dbReference>
<dbReference type="GO" id="GO:0046872">
    <property type="term" value="F:metal ion binding"/>
    <property type="evidence" value="ECO:0007669"/>
    <property type="project" value="UniProtKB-KW"/>
</dbReference>
<evidence type="ECO:0000256" key="8">
    <source>
        <dbReference type="ARBA" id="ARBA00022989"/>
    </source>
</evidence>
<keyword evidence="3 12" id="KW-0132">Cell division</keyword>